<evidence type="ECO:0000256" key="3">
    <source>
        <dbReference type="ARBA" id="ARBA00022989"/>
    </source>
</evidence>
<evidence type="ECO:0000313" key="6">
    <source>
        <dbReference type="EMBL" id="GGR09528.1"/>
    </source>
</evidence>
<keyword evidence="5" id="KW-1003">Cell membrane</keyword>
<feature type="transmembrane region" description="Helical" evidence="5">
    <location>
        <begin position="168"/>
        <end position="189"/>
    </location>
</feature>
<keyword evidence="2 5" id="KW-0812">Transmembrane</keyword>
<reference evidence="6" key="2">
    <citation type="submission" date="2020-09" db="EMBL/GenBank/DDBJ databases">
        <authorList>
            <person name="Sun Q."/>
            <person name="Ohkuma M."/>
        </authorList>
    </citation>
    <scope>NUCLEOTIDE SEQUENCE</scope>
    <source>
        <strain evidence="6">JCM 31311</strain>
    </source>
</reference>
<dbReference type="AlphaFoldDB" id="A0A918F7V1"/>
<accession>A0A918F7V1</accession>
<sequence>MTFTILGALLIGLSLGLLGSGGSILTVPVLVYLVGESGKLAIVESLAIVGVIALVGAAPYLKRRCIDGRAVLLFGLPGLLGTSLGTLLSHGMPAALQLLIFAVVMLIAAVRMFNPMPEQLSAQPRAGWQVALAGLGVGVLTGVVGVGGGFLILPALVLLLGLSMARSVGTSLVIIAMNSALGFGLHVIGQSTSLHGSVIGLIAGIGILGSLVGSQLSSLCSPLVLRRSFAGFLVLLGGYILVTSLPHALQGMARSTASAQTTGAATVLLRMSTTVNHL</sequence>
<feature type="transmembrane region" description="Helical" evidence="5">
    <location>
        <begin position="70"/>
        <end position="88"/>
    </location>
</feature>
<comment type="subcellular location">
    <subcellularLocation>
        <location evidence="5">Cell membrane</location>
        <topology evidence="5">Multi-pass membrane protein</topology>
    </subcellularLocation>
    <subcellularLocation>
        <location evidence="1">Membrane</location>
        <topology evidence="1">Multi-pass membrane protein</topology>
    </subcellularLocation>
</comment>
<feature type="transmembrane region" description="Helical" evidence="5">
    <location>
        <begin position="134"/>
        <end position="162"/>
    </location>
</feature>
<evidence type="ECO:0000256" key="1">
    <source>
        <dbReference type="ARBA" id="ARBA00004141"/>
    </source>
</evidence>
<dbReference type="RefSeq" id="WP_189090448.1">
    <property type="nucleotide sequence ID" value="NZ_BMQL01000011.1"/>
</dbReference>
<dbReference type="PANTHER" id="PTHR43701:SF2">
    <property type="entry name" value="MEMBRANE TRANSPORTER PROTEIN YJNA-RELATED"/>
    <property type="match status" value="1"/>
</dbReference>
<evidence type="ECO:0000313" key="7">
    <source>
        <dbReference type="Proteomes" id="UP000603865"/>
    </source>
</evidence>
<feature type="transmembrane region" description="Helical" evidence="5">
    <location>
        <begin position="42"/>
        <end position="61"/>
    </location>
</feature>
<evidence type="ECO:0000256" key="2">
    <source>
        <dbReference type="ARBA" id="ARBA00022692"/>
    </source>
</evidence>
<protein>
    <recommendedName>
        <fullName evidence="5">Probable membrane transporter protein</fullName>
    </recommendedName>
</protein>
<gene>
    <name evidence="6" type="ORF">GCM10008957_22830</name>
</gene>
<name>A0A918F7V1_9DEIO</name>
<dbReference type="Proteomes" id="UP000603865">
    <property type="component" value="Unassembled WGS sequence"/>
</dbReference>
<dbReference type="Pfam" id="PF01925">
    <property type="entry name" value="TauE"/>
    <property type="match status" value="1"/>
</dbReference>
<feature type="transmembrane region" description="Helical" evidence="5">
    <location>
        <begin position="196"/>
        <end position="217"/>
    </location>
</feature>
<keyword evidence="7" id="KW-1185">Reference proteome</keyword>
<organism evidence="6 7">
    <name type="scientific">Deinococcus ruber</name>
    <dbReference type="NCBI Taxonomy" id="1848197"/>
    <lineage>
        <taxon>Bacteria</taxon>
        <taxon>Thermotogati</taxon>
        <taxon>Deinococcota</taxon>
        <taxon>Deinococci</taxon>
        <taxon>Deinococcales</taxon>
        <taxon>Deinococcaceae</taxon>
        <taxon>Deinococcus</taxon>
    </lineage>
</organism>
<keyword evidence="3 5" id="KW-1133">Transmembrane helix</keyword>
<comment type="caution">
    <text evidence="6">The sequence shown here is derived from an EMBL/GenBank/DDBJ whole genome shotgun (WGS) entry which is preliminary data.</text>
</comment>
<comment type="similarity">
    <text evidence="5">Belongs to the 4-toluene sulfonate uptake permease (TSUP) (TC 2.A.102) family.</text>
</comment>
<feature type="transmembrane region" description="Helical" evidence="5">
    <location>
        <begin position="229"/>
        <end position="249"/>
    </location>
</feature>
<evidence type="ECO:0000256" key="4">
    <source>
        <dbReference type="ARBA" id="ARBA00023136"/>
    </source>
</evidence>
<evidence type="ECO:0000256" key="5">
    <source>
        <dbReference type="RuleBase" id="RU363041"/>
    </source>
</evidence>
<dbReference type="PANTHER" id="PTHR43701">
    <property type="entry name" value="MEMBRANE TRANSPORTER PROTEIN MJ0441-RELATED"/>
    <property type="match status" value="1"/>
</dbReference>
<keyword evidence="4 5" id="KW-0472">Membrane</keyword>
<dbReference type="InterPro" id="IPR002781">
    <property type="entry name" value="TM_pro_TauE-like"/>
</dbReference>
<proteinExistence type="inferred from homology"/>
<dbReference type="InterPro" id="IPR051598">
    <property type="entry name" value="TSUP/Inactive_protease-like"/>
</dbReference>
<dbReference type="EMBL" id="BMQL01000011">
    <property type="protein sequence ID" value="GGR09528.1"/>
    <property type="molecule type" value="Genomic_DNA"/>
</dbReference>
<feature type="transmembrane region" description="Helical" evidence="5">
    <location>
        <begin position="94"/>
        <end position="113"/>
    </location>
</feature>
<reference evidence="6" key="1">
    <citation type="journal article" date="2014" name="Int. J. Syst. Evol. Microbiol.">
        <title>Complete genome sequence of Corynebacterium casei LMG S-19264T (=DSM 44701T), isolated from a smear-ripened cheese.</title>
        <authorList>
            <consortium name="US DOE Joint Genome Institute (JGI-PGF)"/>
            <person name="Walter F."/>
            <person name="Albersmeier A."/>
            <person name="Kalinowski J."/>
            <person name="Ruckert C."/>
        </authorList>
    </citation>
    <scope>NUCLEOTIDE SEQUENCE</scope>
    <source>
        <strain evidence="6">JCM 31311</strain>
    </source>
</reference>
<dbReference type="GO" id="GO:0005886">
    <property type="term" value="C:plasma membrane"/>
    <property type="evidence" value="ECO:0007669"/>
    <property type="project" value="UniProtKB-SubCell"/>
</dbReference>